<dbReference type="GO" id="GO:0005886">
    <property type="term" value="C:plasma membrane"/>
    <property type="evidence" value="ECO:0007669"/>
    <property type="project" value="TreeGrafter"/>
</dbReference>
<dbReference type="Proteomes" id="UP000622687">
    <property type="component" value="Unassembled WGS sequence"/>
</dbReference>
<evidence type="ECO:0000313" key="3">
    <source>
        <dbReference type="Proteomes" id="UP000622687"/>
    </source>
</evidence>
<sequence length="143" mass="15209">MLGIITSLIAGICMSFQGVFNTRLSEKVGLWETNVIVQASGLLLTVIAVLIFGTGGFKNIKNCNKLYLLGGALGVIIIYTVMQGIKSLGPTCSISIILVAQLTSAAIIDAFGLFDSTQVKFGMTKIIGVIIMIVGILIFKYKC</sequence>
<dbReference type="PANTHER" id="PTHR34821:SF3">
    <property type="entry name" value="MEMBRANE PROTEIN"/>
    <property type="match status" value="1"/>
</dbReference>
<feature type="transmembrane region" description="Helical" evidence="1">
    <location>
        <begin position="66"/>
        <end position="82"/>
    </location>
</feature>
<protein>
    <submittedName>
        <fullName evidence="2">DMT family transporter</fullName>
    </submittedName>
</protein>
<keyword evidence="1" id="KW-1133">Transmembrane helix</keyword>
<dbReference type="Pfam" id="PF04657">
    <property type="entry name" value="DMT_YdcZ"/>
    <property type="match status" value="1"/>
</dbReference>
<gene>
    <name evidence="2" type="ORF">I6U51_09235</name>
</gene>
<name>A0A934HR13_9CLOT</name>
<keyword evidence="1" id="KW-0812">Transmembrane</keyword>
<accession>A0A934HR13</accession>
<feature type="transmembrane region" description="Helical" evidence="1">
    <location>
        <begin position="35"/>
        <end position="54"/>
    </location>
</feature>
<keyword evidence="1" id="KW-0472">Membrane</keyword>
<keyword evidence="3" id="KW-1185">Reference proteome</keyword>
<organism evidence="2 3">
    <name type="scientific">Clostridium aciditolerans</name>
    <dbReference type="NCBI Taxonomy" id="339861"/>
    <lineage>
        <taxon>Bacteria</taxon>
        <taxon>Bacillati</taxon>
        <taxon>Bacillota</taxon>
        <taxon>Clostridia</taxon>
        <taxon>Eubacteriales</taxon>
        <taxon>Clostridiaceae</taxon>
        <taxon>Clostridium</taxon>
    </lineage>
</organism>
<evidence type="ECO:0000313" key="2">
    <source>
        <dbReference type="EMBL" id="MBI6872886.1"/>
    </source>
</evidence>
<dbReference type="InterPro" id="IPR006750">
    <property type="entry name" value="YdcZ"/>
</dbReference>
<dbReference type="RefSeq" id="WP_211142374.1">
    <property type="nucleotide sequence ID" value="NZ_JAEEGB010000009.1"/>
</dbReference>
<proteinExistence type="predicted"/>
<reference evidence="2" key="1">
    <citation type="submission" date="2020-12" db="EMBL/GenBank/DDBJ databases">
        <title>Clostridium thailandense sp. nov., a novel acetogenic bacterium isolated from peat land soil in Thailand.</title>
        <authorList>
            <person name="Chaikitkaew S."/>
            <person name="Birkeland N.K."/>
        </authorList>
    </citation>
    <scope>NUCLEOTIDE SEQUENCE</scope>
    <source>
        <strain evidence="2">DSM 17425</strain>
    </source>
</reference>
<dbReference type="AlphaFoldDB" id="A0A934HR13"/>
<dbReference type="PANTHER" id="PTHR34821">
    <property type="entry name" value="INNER MEMBRANE PROTEIN YDCZ"/>
    <property type="match status" value="1"/>
</dbReference>
<comment type="caution">
    <text evidence="2">The sequence shown here is derived from an EMBL/GenBank/DDBJ whole genome shotgun (WGS) entry which is preliminary data.</text>
</comment>
<dbReference type="EMBL" id="JAEEGB010000009">
    <property type="protein sequence ID" value="MBI6872886.1"/>
    <property type="molecule type" value="Genomic_DNA"/>
</dbReference>
<feature type="transmembrane region" description="Helical" evidence="1">
    <location>
        <begin position="94"/>
        <end position="114"/>
    </location>
</feature>
<evidence type="ECO:0000256" key="1">
    <source>
        <dbReference type="SAM" id="Phobius"/>
    </source>
</evidence>
<feature type="transmembrane region" description="Helical" evidence="1">
    <location>
        <begin position="121"/>
        <end position="141"/>
    </location>
</feature>